<dbReference type="EMBL" id="JANBVO010000020">
    <property type="protein sequence ID" value="KAJ9142922.1"/>
    <property type="molecule type" value="Genomic_DNA"/>
</dbReference>
<evidence type="ECO:0000313" key="3">
    <source>
        <dbReference type="Proteomes" id="UP001174694"/>
    </source>
</evidence>
<dbReference type="AlphaFoldDB" id="A0AA38RCH9"/>
<keyword evidence="1" id="KW-0812">Transmembrane</keyword>
<accession>A0AA38RCH9</accession>
<proteinExistence type="predicted"/>
<name>A0AA38RCH9_9PEZI</name>
<keyword evidence="1" id="KW-0472">Membrane</keyword>
<reference evidence="2" key="1">
    <citation type="submission" date="2022-07" db="EMBL/GenBank/DDBJ databases">
        <title>Fungi with potential for degradation of polypropylene.</title>
        <authorList>
            <person name="Gostincar C."/>
        </authorList>
    </citation>
    <scope>NUCLEOTIDE SEQUENCE</scope>
    <source>
        <strain evidence="2">EXF-13308</strain>
    </source>
</reference>
<evidence type="ECO:0000313" key="2">
    <source>
        <dbReference type="EMBL" id="KAJ9142922.1"/>
    </source>
</evidence>
<comment type="caution">
    <text evidence="2">The sequence shown here is derived from an EMBL/GenBank/DDBJ whole genome shotgun (WGS) entry which is preliminary data.</text>
</comment>
<organism evidence="2 3">
    <name type="scientific">Pleurostoma richardsiae</name>
    <dbReference type="NCBI Taxonomy" id="41990"/>
    <lineage>
        <taxon>Eukaryota</taxon>
        <taxon>Fungi</taxon>
        <taxon>Dikarya</taxon>
        <taxon>Ascomycota</taxon>
        <taxon>Pezizomycotina</taxon>
        <taxon>Sordariomycetes</taxon>
        <taxon>Sordariomycetidae</taxon>
        <taxon>Calosphaeriales</taxon>
        <taxon>Pleurostomataceae</taxon>
        <taxon>Pleurostoma</taxon>
    </lineage>
</organism>
<evidence type="ECO:0000256" key="1">
    <source>
        <dbReference type="SAM" id="Phobius"/>
    </source>
</evidence>
<sequence>MSDDYEFFSEAKRVLSHAQGGWLQRFLSWRSYTRITLSKFHFLFNNSDRVKTFDCSVLGNVNTLCQGYDFTLHQSVNIDIHMRVIAEILLQGIRSPKLGRGQSTVRDGIPKLKAPPGLKKQALMSGLGFHAGQGPCLRKIISWISAILAFGLAFVPVWLASISSIDLQNAFAPVTFWLPPLASS</sequence>
<protein>
    <submittedName>
        <fullName evidence="2">Uncharacterized protein</fullName>
    </submittedName>
</protein>
<keyword evidence="3" id="KW-1185">Reference proteome</keyword>
<dbReference type="Proteomes" id="UP001174694">
    <property type="component" value="Unassembled WGS sequence"/>
</dbReference>
<gene>
    <name evidence="2" type="ORF">NKR23_g6812</name>
</gene>
<keyword evidence="1" id="KW-1133">Transmembrane helix</keyword>
<feature type="transmembrane region" description="Helical" evidence="1">
    <location>
        <begin position="140"/>
        <end position="159"/>
    </location>
</feature>